<feature type="region of interest" description="Disordered" evidence="1">
    <location>
        <begin position="63"/>
        <end position="96"/>
    </location>
</feature>
<evidence type="ECO:0000313" key="2">
    <source>
        <dbReference type="EMBL" id="ABO21878.1"/>
    </source>
</evidence>
<dbReference type="eggNOG" id="ENOG5031RDQ">
    <property type="taxonomic scope" value="Bacteria"/>
</dbReference>
<protein>
    <submittedName>
        <fullName evidence="2">Uncharacterized protein</fullName>
    </submittedName>
</protein>
<dbReference type="Proteomes" id="UP000001558">
    <property type="component" value="Chromosome"/>
</dbReference>
<dbReference type="RefSeq" id="WP_011863815.1">
    <property type="nucleotide sequence ID" value="NC_009092.1"/>
</dbReference>
<name>A3Q8T0_SHELP</name>
<evidence type="ECO:0000313" key="3">
    <source>
        <dbReference type="Proteomes" id="UP000001558"/>
    </source>
</evidence>
<organism evidence="2 3">
    <name type="scientific">Shewanella loihica (strain ATCC BAA-1088 / PV-4)</name>
    <dbReference type="NCBI Taxonomy" id="323850"/>
    <lineage>
        <taxon>Bacteria</taxon>
        <taxon>Pseudomonadati</taxon>
        <taxon>Pseudomonadota</taxon>
        <taxon>Gammaproteobacteria</taxon>
        <taxon>Alteromonadales</taxon>
        <taxon>Shewanellaceae</taxon>
        <taxon>Shewanella</taxon>
    </lineage>
</organism>
<dbReference type="KEGG" id="slo:Shew_0005"/>
<dbReference type="OrthoDB" id="6263681at2"/>
<dbReference type="STRING" id="323850.Shew_0005"/>
<accession>A3Q8T0</accession>
<feature type="compositionally biased region" description="Polar residues" evidence="1">
    <location>
        <begin position="82"/>
        <end position="96"/>
    </location>
</feature>
<sequence length="239" mass="26709" precursor="true">MKKAYLAALSILLLALGFGLFLSHTDTGAVVEQGAMQELVKHLQAQDEADIKAAIVDNQPPLEQDSKISLSNGQPDADLASADQQNSSTRSAPLSSYRVTPSQAEYASLMDLYLAAEGPFMREGTAYFYVANLQEPYFLASPPELNDLMANDTDQYIELKVEEFNQIDEAYGDNWGGDFTELVVNYHYCKQSRCLLRASHESVTFLRDYVARYEQSHPELEVDSMTTAAGDLLLIYRRR</sequence>
<proteinExistence type="predicted"/>
<dbReference type="EMBL" id="CP000606">
    <property type="protein sequence ID" value="ABO21878.1"/>
    <property type="molecule type" value="Genomic_DNA"/>
</dbReference>
<gene>
    <name evidence="2" type="ordered locus">Shew_0005</name>
</gene>
<keyword evidence="3" id="KW-1185">Reference proteome</keyword>
<evidence type="ECO:0000256" key="1">
    <source>
        <dbReference type="SAM" id="MobiDB-lite"/>
    </source>
</evidence>
<dbReference type="AlphaFoldDB" id="A3Q8T0"/>
<reference evidence="2 3" key="1">
    <citation type="submission" date="2007-03" db="EMBL/GenBank/DDBJ databases">
        <title>Complete sequence of Shewanella loihica PV-4.</title>
        <authorList>
            <consortium name="US DOE Joint Genome Institute"/>
            <person name="Copeland A."/>
            <person name="Lucas S."/>
            <person name="Lapidus A."/>
            <person name="Barry K."/>
            <person name="Detter J.C."/>
            <person name="Glavina del Rio T."/>
            <person name="Hammon N."/>
            <person name="Israni S."/>
            <person name="Dalin E."/>
            <person name="Tice H."/>
            <person name="Pitluck S."/>
            <person name="Chain P."/>
            <person name="Malfatti S."/>
            <person name="Shin M."/>
            <person name="Vergez L."/>
            <person name="Schmutz J."/>
            <person name="Larimer F."/>
            <person name="Land M."/>
            <person name="Hauser L."/>
            <person name="Kyrpides N."/>
            <person name="Mikhailova N."/>
            <person name="Romine M.F."/>
            <person name="Serres G."/>
            <person name="Fredrickson J."/>
            <person name="Tiedje J."/>
            <person name="Richardson P."/>
        </authorList>
    </citation>
    <scope>NUCLEOTIDE SEQUENCE [LARGE SCALE GENOMIC DNA]</scope>
    <source>
        <strain evidence="3">ATCC BAA-1088 / PV-4</strain>
    </source>
</reference>
<dbReference type="HOGENOM" id="CLU_1160444_0_0_6"/>